<reference evidence="1 2" key="1">
    <citation type="journal article" date="2022" name="DNA Res.">
        <title>Chromosomal-level genome assembly of the orchid tree Bauhinia variegata (Leguminosae; Cercidoideae) supports the allotetraploid origin hypothesis of Bauhinia.</title>
        <authorList>
            <person name="Zhong Y."/>
            <person name="Chen Y."/>
            <person name="Zheng D."/>
            <person name="Pang J."/>
            <person name="Liu Y."/>
            <person name="Luo S."/>
            <person name="Meng S."/>
            <person name="Qian L."/>
            <person name="Wei D."/>
            <person name="Dai S."/>
            <person name="Zhou R."/>
        </authorList>
    </citation>
    <scope>NUCLEOTIDE SEQUENCE [LARGE SCALE GENOMIC DNA]</scope>
    <source>
        <strain evidence="1">BV-YZ2020</strain>
    </source>
</reference>
<sequence length="210" mass="23345">MRPTLLPLLFLLTVSTITLLGEARPDPVFDTSGKKVRVGIEYYILPAFRGCGGGLTLASINANNPQFVVQKQHELLKGLPVTFARSDGKEIIRTSTDLNIQTSAQTTCVQSNVWRLKDLTGVWFVSANGVAGNQGDETIVNWFKIERADGFYNDYYISFCPTVSEAQTLCRQLGIYTDENGQRHLALSDDIPPFRVVFQRATDLSSSRCF</sequence>
<evidence type="ECO:0000313" key="1">
    <source>
        <dbReference type="EMBL" id="KAI4297207.1"/>
    </source>
</evidence>
<organism evidence="1 2">
    <name type="scientific">Bauhinia variegata</name>
    <name type="common">Purple orchid tree</name>
    <name type="synonym">Phanera variegata</name>
    <dbReference type="NCBI Taxonomy" id="167791"/>
    <lineage>
        <taxon>Eukaryota</taxon>
        <taxon>Viridiplantae</taxon>
        <taxon>Streptophyta</taxon>
        <taxon>Embryophyta</taxon>
        <taxon>Tracheophyta</taxon>
        <taxon>Spermatophyta</taxon>
        <taxon>Magnoliopsida</taxon>
        <taxon>eudicotyledons</taxon>
        <taxon>Gunneridae</taxon>
        <taxon>Pentapetalae</taxon>
        <taxon>rosids</taxon>
        <taxon>fabids</taxon>
        <taxon>Fabales</taxon>
        <taxon>Fabaceae</taxon>
        <taxon>Cercidoideae</taxon>
        <taxon>Cercideae</taxon>
        <taxon>Bauhiniinae</taxon>
        <taxon>Bauhinia</taxon>
    </lineage>
</organism>
<protein>
    <submittedName>
        <fullName evidence="1">Uncharacterized protein</fullName>
    </submittedName>
</protein>
<keyword evidence="2" id="KW-1185">Reference proteome</keyword>
<comment type="caution">
    <text evidence="1">The sequence shown here is derived from an EMBL/GenBank/DDBJ whole genome shotgun (WGS) entry which is preliminary data.</text>
</comment>
<evidence type="ECO:0000313" key="2">
    <source>
        <dbReference type="Proteomes" id="UP000828941"/>
    </source>
</evidence>
<dbReference type="EMBL" id="CM039439">
    <property type="protein sequence ID" value="KAI4297207.1"/>
    <property type="molecule type" value="Genomic_DNA"/>
</dbReference>
<accession>A0ACB9KJU4</accession>
<gene>
    <name evidence="1" type="ORF">L6164_037102</name>
</gene>
<dbReference type="Proteomes" id="UP000828941">
    <property type="component" value="Chromosome 14"/>
</dbReference>
<name>A0ACB9KJU4_BAUVA</name>
<proteinExistence type="predicted"/>